<dbReference type="SUPFAM" id="SSF81321">
    <property type="entry name" value="Family A G protein-coupled receptor-like"/>
    <property type="match status" value="1"/>
</dbReference>
<proteinExistence type="predicted"/>
<reference evidence="11" key="1">
    <citation type="submission" date="2021-10" db="EMBL/GenBank/DDBJ databases">
        <title>Tropical sea cucumber genome reveals ecological adaptation and Cuvierian tubules defense mechanism.</title>
        <authorList>
            <person name="Chen T."/>
        </authorList>
    </citation>
    <scope>NUCLEOTIDE SEQUENCE</scope>
    <source>
        <strain evidence="11">Nanhai2018</strain>
        <tissue evidence="11">Muscle</tissue>
    </source>
</reference>
<dbReference type="OrthoDB" id="9996086at2759"/>
<evidence type="ECO:0000256" key="3">
    <source>
        <dbReference type="ARBA" id="ARBA00022692"/>
    </source>
</evidence>
<keyword evidence="8" id="KW-0807">Transducer</keyword>
<evidence type="ECO:0000256" key="1">
    <source>
        <dbReference type="ARBA" id="ARBA00004651"/>
    </source>
</evidence>
<keyword evidence="2" id="KW-1003">Cell membrane</keyword>
<dbReference type="AlphaFoldDB" id="A0A9Q1HGH7"/>
<feature type="transmembrane region" description="Helical" evidence="9">
    <location>
        <begin position="93"/>
        <end position="118"/>
    </location>
</feature>
<evidence type="ECO:0000256" key="9">
    <source>
        <dbReference type="SAM" id="Phobius"/>
    </source>
</evidence>
<feature type="transmembrane region" description="Helical" evidence="9">
    <location>
        <begin position="295"/>
        <end position="315"/>
    </location>
</feature>
<feature type="transmembrane region" description="Helical" evidence="9">
    <location>
        <begin position="21"/>
        <end position="46"/>
    </location>
</feature>
<accession>A0A9Q1HGH7</accession>
<evidence type="ECO:0000313" key="12">
    <source>
        <dbReference type="Proteomes" id="UP001152320"/>
    </source>
</evidence>
<evidence type="ECO:0000256" key="8">
    <source>
        <dbReference type="ARBA" id="ARBA00023224"/>
    </source>
</evidence>
<dbReference type="GO" id="GO:0005886">
    <property type="term" value="C:plasma membrane"/>
    <property type="evidence" value="ECO:0007669"/>
    <property type="project" value="UniProtKB-SubCell"/>
</dbReference>
<dbReference type="PRINTS" id="PR00237">
    <property type="entry name" value="GPCRRHODOPSN"/>
</dbReference>
<dbReference type="InterPro" id="IPR017452">
    <property type="entry name" value="GPCR_Rhodpsn_7TM"/>
</dbReference>
<dbReference type="GO" id="GO:0071880">
    <property type="term" value="P:adenylate cyclase-activating adrenergic receptor signaling pathway"/>
    <property type="evidence" value="ECO:0007669"/>
    <property type="project" value="TreeGrafter"/>
</dbReference>
<dbReference type="CDD" id="cd00637">
    <property type="entry name" value="7tm_classA_rhodopsin-like"/>
    <property type="match status" value="1"/>
</dbReference>
<dbReference type="GO" id="GO:0043410">
    <property type="term" value="P:positive regulation of MAPK cascade"/>
    <property type="evidence" value="ECO:0007669"/>
    <property type="project" value="TreeGrafter"/>
</dbReference>
<feature type="transmembrane region" description="Helical" evidence="9">
    <location>
        <begin position="58"/>
        <end position="81"/>
    </location>
</feature>
<dbReference type="InterPro" id="IPR000276">
    <property type="entry name" value="GPCR_Rhodpsn"/>
</dbReference>
<dbReference type="Proteomes" id="UP001152320">
    <property type="component" value="Chromosome 4"/>
</dbReference>
<keyword evidence="6 9" id="KW-0472">Membrane</keyword>
<dbReference type="PANTHER" id="PTHR24248:SF120">
    <property type="entry name" value="G-PROTEIN COUPLED RECEPTORS FAMILY 1 PROFILE DOMAIN-CONTAINING PROTEIN"/>
    <property type="match status" value="1"/>
</dbReference>
<organism evidence="11 12">
    <name type="scientific">Holothuria leucospilota</name>
    <name type="common">Black long sea cucumber</name>
    <name type="synonym">Mertensiothuria leucospilota</name>
    <dbReference type="NCBI Taxonomy" id="206669"/>
    <lineage>
        <taxon>Eukaryota</taxon>
        <taxon>Metazoa</taxon>
        <taxon>Echinodermata</taxon>
        <taxon>Eleutherozoa</taxon>
        <taxon>Echinozoa</taxon>
        <taxon>Holothuroidea</taxon>
        <taxon>Aspidochirotacea</taxon>
        <taxon>Aspidochirotida</taxon>
        <taxon>Holothuriidae</taxon>
        <taxon>Holothuria</taxon>
    </lineage>
</organism>
<evidence type="ECO:0000256" key="4">
    <source>
        <dbReference type="ARBA" id="ARBA00022989"/>
    </source>
</evidence>
<protein>
    <submittedName>
        <fullName evidence="11">Octopamine receptor beta-2R</fullName>
    </submittedName>
</protein>
<feature type="transmembrane region" description="Helical" evidence="9">
    <location>
        <begin position="327"/>
        <end position="349"/>
    </location>
</feature>
<keyword evidence="5" id="KW-0297">G-protein coupled receptor</keyword>
<sequence>MAKMIMSSNFSDDLGILDVPVVVNSFTILIGLAAVFLNLLVIFAYTSDRKIRSIPVNFFILNLSISDGMTGINLLIYFIWIQQGARLLPRSNVLCTLWGGFGVAAVLSSTLLVILISWDRLKMVTDPFKYRQLTRRRVAIQVLCIWIYILLYVTALIFLAPITIKAVFNRDVVLGICIISTLDSHASYISISIDFLIPLTLLIIINGLIIVRIRRVTLDRLERQRLEVGSAAIITSEEDRGDTPIQVDTISSSVGTKPFQLRHITDLHEVSSSSQNQNATSQSVRREFKKMHKTIRLLLLFVSVYMLCWFPFYLGLIARSIIYVEPWINHLLTVFVGLNSVINPFLYAFMSNKYRERLSLILRCRIR</sequence>
<evidence type="ECO:0000256" key="2">
    <source>
        <dbReference type="ARBA" id="ARBA00022475"/>
    </source>
</evidence>
<evidence type="ECO:0000256" key="7">
    <source>
        <dbReference type="ARBA" id="ARBA00023170"/>
    </source>
</evidence>
<keyword evidence="12" id="KW-1185">Reference proteome</keyword>
<dbReference type="GO" id="GO:0004930">
    <property type="term" value="F:G protein-coupled receptor activity"/>
    <property type="evidence" value="ECO:0007669"/>
    <property type="project" value="UniProtKB-KW"/>
</dbReference>
<dbReference type="PANTHER" id="PTHR24248">
    <property type="entry name" value="ADRENERGIC RECEPTOR-RELATED G-PROTEIN COUPLED RECEPTOR"/>
    <property type="match status" value="1"/>
</dbReference>
<keyword evidence="7 11" id="KW-0675">Receptor</keyword>
<gene>
    <name evidence="11" type="ORF">HOLleu_11529</name>
</gene>
<keyword evidence="4 9" id="KW-1133">Transmembrane helix</keyword>
<comment type="caution">
    <text evidence="11">The sequence shown here is derived from an EMBL/GenBank/DDBJ whole genome shotgun (WGS) entry which is preliminary data.</text>
</comment>
<dbReference type="Pfam" id="PF00001">
    <property type="entry name" value="7tm_1"/>
    <property type="match status" value="1"/>
</dbReference>
<keyword evidence="3 9" id="KW-0812">Transmembrane</keyword>
<evidence type="ECO:0000256" key="5">
    <source>
        <dbReference type="ARBA" id="ARBA00023040"/>
    </source>
</evidence>
<feature type="transmembrane region" description="Helical" evidence="9">
    <location>
        <begin position="195"/>
        <end position="213"/>
    </location>
</feature>
<evidence type="ECO:0000313" key="11">
    <source>
        <dbReference type="EMBL" id="KAJ8044146.1"/>
    </source>
</evidence>
<dbReference type="PROSITE" id="PS50262">
    <property type="entry name" value="G_PROTEIN_RECEP_F1_2"/>
    <property type="match status" value="1"/>
</dbReference>
<evidence type="ECO:0000259" key="10">
    <source>
        <dbReference type="PROSITE" id="PS50262"/>
    </source>
</evidence>
<comment type="subcellular location">
    <subcellularLocation>
        <location evidence="1">Cell membrane</location>
        <topology evidence="1">Multi-pass membrane protein</topology>
    </subcellularLocation>
</comment>
<dbReference type="EMBL" id="JAIZAY010000004">
    <property type="protein sequence ID" value="KAJ8044146.1"/>
    <property type="molecule type" value="Genomic_DNA"/>
</dbReference>
<evidence type="ECO:0000256" key="6">
    <source>
        <dbReference type="ARBA" id="ARBA00023136"/>
    </source>
</evidence>
<feature type="transmembrane region" description="Helical" evidence="9">
    <location>
        <begin position="138"/>
        <end position="160"/>
    </location>
</feature>
<feature type="domain" description="G-protein coupled receptors family 1 profile" evidence="10">
    <location>
        <begin position="37"/>
        <end position="347"/>
    </location>
</feature>
<name>A0A9Q1HGH7_HOLLE</name>
<dbReference type="Gene3D" id="1.20.1070.10">
    <property type="entry name" value="Rhodopsin 7-helix transmembrane proteins"/>
    <property type="match status" value="1"/>
</dbReference>